<dbReference type="WBParaSite" id="nRc.2.0.1.t31036-RA">
    <property type="protein sequence ID" value="nRc.2.0.1.t31036-RA"/>
    <property type="gene ID" value="nRc.2.0.1.g31036"/>
</dbReference>
<sequence length="81" mass="9596">MAPPLLNVTPPQFIKLTGKEMTELIEMQNFVAPVIKNILSFFRQGFINAFYMYMLYSPTLNFVNNKKLVSIVRRQKRDKRR</sequence>
<keyword evidence="1" id="KW-1185">Reference proteome</keyword>
<protein>
    <submittedName>
        <fullName evidence="2">Uncharacterized protein</fullName>
    </submittedName>
</protein>
<dbReference type="AlphaFoldDB" id="A0A915JXH8"/>
<proteinExistence type="predicted"/>
<name>A0A915JXH8_ROMCU</name>
<organism evidence="1 2">
    <name type="scientific">Romanomermis culicivorax</name>
    <name type="common">Nematode worm</name>
    <dbReference type="NCBI Taxonomy" id="13658"/>
    <lineage>
        <taxon>Eukaryota</taxon>
        <taxon>Metazoa</taxon>
        <taxon>Ecdysozoa</taxon>
        <taxon>Nematoda</taxon>
        <taxon>Enoplea</taxon>
        <taxon>Dorylaimia</taxon>
        <taxon>Mermithida</taxon>
        <taxon>Mermithoidea</taxon>
        <taxon>Mermithidae</taxon>
        <taxon>Romanomermis</taxon>
    </lineage>
</organism>
<evidence type="ECO:0000313" key="1">
    <source>
        <dbReference type="Proteomes" id="UP000887565"/>
    </source>
</evidence>
<dbReference type="Proteomes" id="UP000887565">
    <property type="component" value="Unplaced"/>
</dbReference>
<accession>A0A915JXH8</accession>
<evidence type="ECO:0000313" key="2">
    <source>
        <dbReference type="WBParaSite" id="nRc.2.0.1.t31036-RA"/>
    </source>
</evidence>
<reference evidence="2" key="1">
    <citation type="submission" date="2022-11" db="UniProtKB">
        <authorList>
            <consortium name="WormBaseParasite"/>
        </authorList>
    </citation>
    <scope>IDENTIFICATION</scope>
</reference>